<dbReference type="GO" id="GO:0003677">
    <property type="term" value="F:DNA binding"/>
    <property type="evidence" value="ECO:0007669"/>
    <property type="project" value="UniProtKB-KW"/>
</dbReference>
<keyword evidence="2" id="KW-0238">DNA-binding</keyword>
<dbReference type="InterPro" id="IPR036390">
    <property type="entry name" value="WH_DNA-bd_sf"/>
</dbReference>
<dbReference type="GO" id="GO:0003700">
    <property type="term" value="F:DNA-binding transcription factor activity"/>
    <property type="evidence" value="ECO:0007669"/>
    <property type="project" value="InterPro"/>
</dbReference>
<protein>
    <submittedName>
        <fullName evidence="5">MarR family transcriptional regulator</fullName>
    </submittedName>
</protein>
<dbReference type="PANTHER" id="PTHR42756">
    <property type="entry name" value="TRANSCRIPTIONAL REGULATOR, MARR"/>
    <property type="match status" value="1"/>
</dbReference>
<evidence type="ECO:0000259" key="4">
    <source>
        <dbReference type="PROSITE" id="PS50995"/>
    </source>
</evidence>
<keyword evidence="6" id="KW-1185">Reference proteome</keyword>
<dbReference type="Gene3D" id="1.10.10.10">
    <property type="entry name" value="Winged helix-like DNA-binding domain superfamily/Winged helix DNA-binding domain"/>
    <property type="match status" value="1"/>
</dbReference>
<dbReference type="Pfam" id="PF01047">
    <property type="entry name" value="MarR"/>
    <property type="match status" value="1"/>
</dbReference>
<name>A0A5P1X604_9LACO</name>
<keyword evidence="1" id="KW-0805">Transcription regulation</keyword>
<dbReference type="RefSeq" id="WP_150204316.1">
    <property type="nucleotide sequence ID" value="NZ_CP043939.1"/>
</dbReference>
<dbReference type="SUPFAM" id="SSF46785">
    <property type="entry name" value="Winged helix' DNA-binding domain"/>
    <property type="match status" value="1"/>
</dbReference>
<dbReference type="PANTHER" id="PTHR42756:SF1">
    <property type="entry name" value="TRANSCRIPTIONAL REPRESSOR OF EMRAB OPERON"/>
    <property type="match status" value="1"/>
</dbReference>
<dbReference type="OrthoDB" id="2295869at2"/>
<gene>
    <name evidence="5" type="ORF">F0161_08605</name>
</gene>
<dbReference type="KEGG" id="lnn:F0161_08605"/>
<dbReference type="AlphaFoldDB" id="A0A5P1X604"/>
<dbReference type="Proteomes" id="UP000325295">
    <property type="component" value="Chromosome"/>
</dbReference>
<evidence type="ECO:0000256" key="3">
    <source>
        <dbReference type="ARBA" id="ARBA00023163"/>
    </source>
</evidence>
<dbReference type="EMBL" id="CP043939">
    <property type="protein sequence ID" value="QER67901.1"/>
    <property type="molecule type" value="Genomic_DNA"/>
</dbReference>
<evidence type="ECO:0000313" key="6">
    <source>
        <dbReference type="Proteomes" id="UP000325295"/>
    </source>
</evidence>
<feature type="domain" description="HTH marR-type" evidence="4">
    <location>
        <begin position="1"/>
        <end position="127"/>
    </location>
</feature>
<dbReference type="PROSITE" id="PS50995">
    <property type="entry name" value="HTH_MARR_2"/>
    <property type="match status" value="1"/>
</dbReference>
<evidence type="ECO:0000256" key="2">
    <source>
        <dbReference type="ARBA" id="ARBA00023125"/>
    </source>
</evidence>
<proteinExistence type="predicted"/>
<reference evidence="5 6" key="1">
    <citation type="submission" date="2019-09" db="EMBL/GenBank/DDBJ databases">
        <title>Complete Genome Sequence of Lactobacillus nenjiangensis SH-Y15, isolated from sauerkraut.</title>
        <authorList>
            <person name="Yang H."/>
        </authorList>
    </citation>
    <scope>NUCLEOTIDE SEQUENCE [LARGE SCALE GENOMIC DNA]</scope>
    <source>
        <strain evidence="5 6">SH-Y15</strain>
    </source>
</reference>
<sequence length="137" mass="15554">MFEVLGLMRRASSTRSTEQHGIHHGQGHLLSILMQHDNLLQKQLADIVHIRAASVTDLLEKMENDGLVTRTKDSSDRRITRVSISDKGLQLMHENAKVRQQVDQIMFGTLTDEELSELDTIHQKIISSLTTEVENNQ</sequence>
<keyword evidence="3" id="KW-0804">Transcription</keyword>
<evidence type="ECO:0000313" key="5">
    <source>
        <dbReference type="EMBL" id="QER67901.1"/>
    </source>
</evidence>
<dbReference type="PRINTS" id="PR00598">
    <property type="entry name" value="HTHMARR"/>
</dbReference>
<accession>A0A5P1X604</accession>
<organism evidence="5 6">
    <name type="scientific">Paucilactobacillus nenjiangensis</name>
    <dbReference type="NCBI Taxonomy" id="1296540"/>
    <lineage>
        <taxon>Bacteria</taxon>
        <taxon>Bacillati</taxon>
        <taxon>Bacillota</taxon>
        <taxon>Bacilli</taxon>
        <taxon>Lactobacillales</taxon>
        <taxon>Lactobacillaceae</taxon>
        <taxon>Paucilactobacillus</taxon>
    </lineage>
</organism>
<evidence type="ECO:0000256" key="1">
    <source>
        <dbReference type="ARBA" id="ARBA00023015"/>
    </source>
</evidence>
<dbReference type="InterPro" id="IPR000835">
    <property type="entry name" value="HTH_MarR-typ"/>
</dbReference>
<dbReference type="InterPro" id="IPR036388">
    <property type="entry name" value="WH-like_DNA-bd_sf"/>
</dbReference>
<dbReference type="SMART" id="SM00347">
    <property type="entry name" value="HTH_MARR"/>
    <property type="match status" value="1"/>
</dbReference>